<evidence type="ECO:0000313" key="1">
    <source>
        <dbReference type="EMBL" id="KJH51304.1"/>
    </source>
</evidence>
<dbReference type="EMBL" id="KN716186">
    <property type="protein sequence ID" value="KJH51304.1"/>
    <property type="molecule type" value="Genomic_DNA"/>
</dbReference>
<organism evidence="1 2">
    <name type="scientific">Dictyocaulus viviparus</name>
    <name type="common">Bovine lungworm</name>
    <dbReference type="NCBI Taxonomy" id="29172"/>
    <lineage>
        <taxon>Eukaryota</taxon>
        <taxon>Metazoa</taxon>
        <taxon>Ecdysozoa</taxon>
        <taxon>Nematoda</taxon>
        <taxon>Chromadorea</taxon>
        <taxon>Rhabditida</taxon>
        <taxon>Rhabditina</taxon>
        <taxon>Rhabditomorpha</taxon>
        <taxon>Strongyloidea</taxon>
        <taxon>Metastrongylidae</taxon>
        <taxon>Dictyocaulus</taxon>
    </lineage>
</organism>
<name>A0A0D8Y5P7_DICVI</name>
<sequence length="149" mass="16255">MTEDHDSASQNKITFSSYPYSNYGSQGYSNSGAGARNHIIQSSINQQGVSDGGYSSMINNFPPYGYGYGTGQPYISSNGYIYGNYNNLGYSTYGRSFGNYGIPDQITNGISSGSGSCPYCFGNKSGYKTRRSKRSNESLRRINSDKIHV</sequence>
<proteinExistence type="predicted"/>
<gene>
    <name evidence="1" type="ORF">DICVIV_02507</name>
</gene>
<dbReference type="AlphaFoldDB" id="A0A0D8Y5P7"/>
<accession>A0A0D8Y5P7</accession>
<reference evidence="1 2" key="1">
    <citation type="submission" date="2013-11" db="EMBL/GenBank/DDBJ databases">
        <title>Draft genome of the bovine lungworm Dictyocaulus viviparus.</title>
        <authorList>
            <person name="Mitreva M."/>
        </authorList>
    </citation>
    <scope>NUCLEOTIDE SEQUENCE [LARGE SCALE GENOMIC DNA]</scope>
    <source>
        <strain evidence="1 2">HannoverDv2000</strain>
    </source>
</reference>
<dbReference type="OrthoDB" id="5803365at2759"/>
<reference evidence="2" key="2">
    <citation type="journal article" date="2016" name="Sci. Rep.">
        <title>Dictyocaulus viviparus genome, variome and transcriptome elucidate lungworm biology and support future intervention.</title>
        <authorList>
            <person name="McNulty S.N."/>
            <person name="Strube C."/>
            <person name="Rosa B.A."/>
            <person name="Martin J.C."/>
            <person name="Tyagi R."/>
            <person name="Choi Y.J."/>
            <person name="Wang Q."/>
            <person name="Hallsworth Pepin K."/>
            <person name="Zhang X."/>
            <person name="Ozersky P."/>
            <person name="Wilson R.K."/>
            <person name="Sternberg P.W."/>
            <person name="Gasser R.B."/>
            <person name="Mitreva M."/>
        </authorList>
    </citation>
    <scope>NUCLEOTIDE SEQUENCE [LARGE SCALE GENOMIC DNA]</scope>
    <source>
        <strain evidence="2">HannoverDv2000</strain>
    </source>
</reference>
<evidence type="ECO:0000313" key="2">
    <source>
        <dbReference type="Proteomes" id="UP000053766"/>
    </source>
</evidence>
<protein>
    <submittedName>
        <fullName evidence="1">Uncharacterized protein</fullName>
    </submittedName>
</protein>
<dbReference type="Proteomes" id="UP000053766">
    <property type="component" value="Unassembled WGS sequence"/>
</dbReference>
<keyword evidence="2" id="KW-1185">Reference proteome</keyword>